<name>A0A239E8J8_9BURK</name>
<evidence type="ECO:0000259" key="4">
    <source>
        <dbReference type="Pfam" id="PF07238"/>
    </source>
</evidence>
<gene>
    <name evidence="6" type="ORF">SAMN06265795_102583</name>
</gene>
<keyword evidence="1" id="KW-0973">c-di-GMP</keyword>
<dbReference type="Pfam" id="PF07238">
    <property type="entry name" value="PilZ"/>
    <property type="match status" value="1"/>
</dbReference>
<feature type="domain" description="PilZ" evidence="4">
    <location>
        <begin position="139"/>
        <end position="239"/>
    </location>
</feature>
<dbReference type="OrthoDB" id="8956452at2"/>
<keyword evidence="3" id="KW-0975">Bacterial flagellum</keyword>
<dbReference type="InterPro" id="IPR012349">
    <property type="entry name" value="Split_barrel_FMN-bd"/>
</dbReference>
<evidence type="ECO:0000313" key="7">
    <source>
        <dbReference type="Proteomes" id="UP000198284"/>
    </source>
</evidence>
<evidence type="ECO:0000256" key="3">
    <source>
        <dbReference type="ARBA" id="ARBA00023143"/>
    </source>
</evidence>
<proteinExistence type="predicted"/>
<dbReference type="AlphaFoldDB" id="A0A239E8J8"/>
<feature type="domain" description="Type III secretion system flagellar brake protein YcgR PilZN" evidence="5">
    <location>
        <begin position="47"/>
        <end position="130"/>
    </location>
</feature>
<dbReference type="InterPro" id="IPR009875">
    <property type="entry name" value="PilZ_domain"/>
</dbReference>
<evidence type="ECO:0000313" key="6">
    <source>
        <dbReference type="EMBL" id="SNS40946.1"/>
    </source>
</evidence>
<dbReference type="Gene3D" id="2.30.110.10">
    <property type="entry name" value="Electron Transport, Fmn-binding Protein, Chain A"/>
    <property type="match status" value="1"/>
</dbReference>
<accession>A0A239E8J8</accession>
<sequence length="254" mass="27573">MQRMLVNPISARAPEHAQASRFSSALDQDPTNFVPETEVDPARLNWQIGALVTLEPVSAPGMLHEARLIGCAPGQSLLITPPTLNGCPVKIKESQTWGIRVLVNGNAFRFVSSVQCAHKKPFEYVCLTYPNILMQAKPRRHARHAVLLQAILRHNMGHGRREGHIVNLSEGGACFATSMPAASWGSQAVLDLDLSDGTQLSLQVALRTVQPQVDNGFRAGLAFEDVDQSARAALNRFLASLNTNPSEARPTEAA</sequence>
<reference evidence="6 7" key="1">
    <citation type="submission" date="2017-06" db="EMBL/GenBank/DDBJ databases">
        <authorList>
            <person name="Kim H.J."/>
            <person name="Triplett B.A."/>
        </authorList>
    </citation>
    <scope>NUCLEOTIDE SEQUENCE [LARGE SCALE GENOMIC DNA]</scope>
    <source>
        <strain evidence="6 7">U15</strain>
    </source>
</reference>
<evidence type="ECO:0000259" key="5">
    <source>
        <dbReference type="Pfam" id="PF12945"/>
    </source>
</evidence>
<dbReference type="EMBL" id="FZOT01000002">
    <property type="protein sequence ID" value="SNS40946.1"/>
    <property type="molecule type" value="Genomic_DNA"/>
</dbReference>
<dbReference type="SUPFAM" id="SSF141371">
    <property type="entry name" value="PilZ domain-like"/>
    <property type="match status" value="2"/>
</dbReference>
<dbReference type="InterPro" id="IPR009926">
    <property type="entry name" value="T3SS_YcgR_PilZN"/>
</dbReference>
<protein>
    <submittedName>
        <fullName evidence="6">Protein YcgR</fullName>
    </submittedName>
</protein>
<evidence type="ECO:0000256" key="2">
    <source>
        <dbReference type="ARBA" id="ARBA00022741"/>
    </source>
</evidence>
<dbReference type="GO" id="GO:0035438">
    <property type="term" value="F:cyclic-di-GMP binding"/>
    <property type="evidence" value="ECO:0007669"/>
    <property type="project" value="InterPro"/>
</dbReference>
<dbReference type="Proteomes" id="UP000198284">
    <property type="component" value="Unassembled WGS sequence"/>
</dbReference>
<organism evidence="6 7">
    <name type="scientific">Noviherbaspirillum humi</name>
    <dbReference type="NCBI Taxonomy" id="1688639"/>
    <lineage>
        <taxon>Bacteria</taxon>
        <taxon>Pseudomonadati</taxon>
        <taxon>Pseudomonadota</taxon>
        <taxon>Betaproteobacteria</taxon>
        <taxon>Burkholderiales</taxon>
        <taxon>Oxalobacteraceae</taxon>
        <taxon>Noviherbaspirillum</taxon>
    </lineage>
</organism>
<keyword evidence="2" id="KW-0547">Nucleotide-binding</keyword>
<dbReference type="Pfam" id="PF12945">
    <property type="entry name" value="PilZNR"/>
    <property type="match status" value="1"/>
</dbReference>
<dbReference type="Gene3D" id="2.40.10.220">
    <property type="entry name" value="predicted glycosyltransferase like domains"/>
    <property type="match status" value="1"/>
</dbReference>
<evidence type="ECO:0000256" key="1">
    <source>
        <dbReference type="ARBA" id="ARBA00022636"/>
    </source>
</evidence>
<keyword evidence="7" id="KW-1185">Reference proteome</keyword>